<dbReference type="SUPFAM" id="SSF64518">
    <property type="entry name" value="Phase 1 flagellin"/>
    <property type="match status" value="1"/>
</dbReference>
<feature type="domain" description="Flagellin N-terminal" evidence="4">
    <location>
        <begin position="4"/>
        <end position="139"/>
    </location>
</feature>
<evidence type="ECO:0000256" key="3">
    <source>
        <dbReference type="RuleBase" id="RU362073"/>
    </source>
</evidence>
<evidence type="ECO:0000259" key="4">
    <source>
        <dbReference type="Pfam" id="PF00669"/>
    </source>
</evidence>
<dbReference type="STRING" id="471514.AN477_06940"/>
<dbReference type="GO" id="GO:0009288">
    <property type="term" value="C:bacterial-type flagellum"/>
    <property type="evidence" value="ECO:0007669"/>
    <property type="project" value="UniProtKB-SubCell"/>
</dbReference>
<name>A0A0P9D4G7_9BACL</name>
<dbReference type="GO" id="GO:0005198">
    <property type="term" value="F:structural molecule activity"/>
    <property type="evidence" value="ECO:0007669"/>
    <property type="project" value="UniProtKB-UniRule"/>
</dbReference>
<dbReference type="PANTHER" id="PTHR42792">
    <property type="entry name" value="FLAGELLIN"/>
    <property type="match status" value="1"/>
</dbReference>
<dbReference type="EMBL" id="LJCO01000033">
    <property type="protein sequence ID" value="KPV44363.1"/>
    <property type="molecule type" value="Genomic_DNA"/>
</dbReference>
<comment type="similarity">
    <text evidence="1 3">Belongs to the bacterial flagellin family.</text>
</comment>
<dbReference type="InterPro" id="IPR001492">
    <property type="entry name" value="Flagellin"/>
</dbReference>
<keyword evidence="3" id="KW-0964">Secreted</keyword>
<dbReference type="Proteomes" id="UP000050482">
    <property type="component" value="Unassembled WGS sequence"/>
</dbReference>
<accession>A0A0P9D4G7</accession>
<keyword evidence="2 3" id="KW-0975">Bacterial flagellum</keyword>
<evidence type="ECO:0000256" key="2">
    <source>
        <dbReference type="ARBA" id="ARBA00023143"/>
    </source>
</evidence>
<dbReference type="OrthoDB" id="9758307at2"/>
<protein>
    <recommendedName>
        <fullName evidence="3">Flagellin</fullName>
    </recommendedName>
</protein>
<keyword evidence="7" id="KW-1185">Reference proteome</keyword>
<comment type="function">
    <text evidence="3">Flagellin is the subunit protein which polymerizes to form the filaments of bacterial flagella.</text>
</comment>
<dbReference type="GO" id="GO:0005576">
    <property type="term" value="C:extracellular region"/>
    <property type="evidence" value="ECO:0007669"/>
    <property type="project" value="UniProtKB-SubCell"/>
</dbReference>
<dbReference type="Pfam" id="PF00700">
    <property type="entry name" value="Flagellin_C"/>
    <property type="match status" value="1"/>
</dbReference>
<evidence type="ECO:0000313" key="7">
    <source>
        <dbReference type="Proteomes" id="UP000050482"/>
    </source>
</evidence>
<evidence type="ECO:0000256" key="1">
    <source>
        <dbReference type="ARBA" id="ARBA00005709"/>
    </source>
</evidence>
<dbReference type="PATRIC" id="fig|471514.4.peg.3629"/>
<sequence>MRVTTFGMTANYLNDLTNIMQKLQNTEQEASTGNRINQPSDDPVGYSADVATQSMIKNTQQWINNAKFATSSMQVASDAIGSLQSMLGKIRTQLVTATNGTNTPQDLQQMATVVKQYIGSVQSIANTSNGEQYIFAGTNGNSAPLSGDVTSGFLWGGNNKSQNTNIGNGTKLQVNTDVSAVFNGNSSASQNLMKNLTNIYQDLSAGNQSNLQTDLGNLDSNISNVTAVQSDLGGRMDRAQAANSQLSSMLLTLQNQQSQLQDANMADVITSLTREQTVYTAALNVGAKMILPTLASVLP</sequence>
<dbReference type="InterPro" id="IPR001029">
    <property type="entry name" value="Flagellin_N"/>
</dbReference>
<evidence type="ECO:0000313" key="6">
    <source>
        <dbReference type="EMBL" id="KPV44363.1"/>
    </source>
</evidence>
<reference evidence="6 7" key="1">
    <citation type="submission" date="2015-09" db="EMBL/GenBank/DDBJ databases">
        <title>Draft genome sequence of Alicyclobacillus ferrooxydans DSM 22381.</title>
        <authorList>
            <person name="Hemp J."/>
        </authorList>
    </citation>
    <scope>NUCLEOTIDE SEQUENCE [LARGE SCALE GENOMIC DNA]</scope>
    <source>
        <strain evidence="6 7">TC-34</strain>
    </source>
</reference>
<dbReference type="AlphaFoldDB" id="A0A0P9D4G7"/>
<dbReference type="InterPro" id="IPR046358">
    <property type="entry name" value="Flagellin_C"/>
</dbReference>
<feature type="domain" description="Flagellin C-terminal" evidence="5">
    <location>
        <begin position="216"/>
        <end position="286"/>
    </location>
</feature>
<comment type="subcellular location">
    <subcellularLocation>
        <location evidence="3">Secreted</location>
    </subcellularLocation>
    <subcellularLocation>
        <location evidence="3">Bacterial flagellum</location>
    </subcellularLocation>
</comment>
<comment type="caution">
    <text evidence="6">The sequence shown here is derived from an EMBL/GenBank/DDBJ whole genome shotgun (WGS) entry which is preliminary data.</text>
</comment>
<evidence type="ECO:0000259" key="5">
    <source>
        <dbReference type="Pfam" id="PF00700"/>
    </source>
</evidence>
<dbReference type="Pfam" id="PF00669">
    <property type="entry name" value="Flagellin_N"/>
    <property type="match status" value="1"/>
</dbReference>
<dbReference type="Gene3D" id="1.20.1330.10">
    <property type="entry name" value="f41 fragment of flagellin, N-terminal domain"/>
    <property type="match status" value="1"/>
</dbReference>
<dbReference type="PANTHER" id="PTHR42792:SF1">
    <property type="entry name" value="FLAGELLAR HOOK-ASSOCIATED PROTEIN 3"/>
    <property type="match status" value="1"/>
</dbReference>
<organism evidence="6 7">
    <name type="scientific">Alicyclobacillus ferrooxydans</name>
    <dbReference type="NCBI Taxonomy" id="471514"/>
    <lineage>
        <taxon>Bacteria</taxon>
        <taxon>Bacillati</taxon>
        <taxon>Bacillota</taxon>
        <taxon>Bacilli</taxon>
        <taxon>Bacillales</taxon>
        <taxon>Alicyclobacillaceae</taxon>
        <taxon>Alicyclobacillus</taxon>
    </lineage>
</organism>
<gene>
    <name evidence="6" type="ORF">AN477_06940</name>
</gene>
<proteinExistence type="inferred from homology"/>
<dbReference type="RefSeq" id="WP_054968446.1">
    <property type="nucleotide sequence ID" value="NZ_LJCO01000033.1"/>
</dbReference>